<reference evidence="1 2" key="1">
    <citation type="submission" date="2012-12" db="EMBL/GenBank/DDBJ databases">
        <title>Genome Assembly of Photobacterium sp. AK15.</title>
        <authorList>
            <person name="Khatri I."/>
            <person name="Vaidya B."/>
            <person name="Srinivas T.N.R."/>
            <person name="Subramanian S."/>
            <person name="Pinnaka A."/>
        </authorList>
    </citation>
    <scope>NUCLEOTIDE SEQUENCE [LARGE SCALE GENOMIC DNA]</scope>
    <source>
        <strain evidence="1 2">AK15</strain>
    </source>
</reference>
<proteinExistence type="predicted"/>
<dbReference type="EMBL" id="AMZO01000021">
    <property type="protein sequence ID" value="ELR64992.1"/>
    <property type="molecule type" value="Genomic_DNA"/>
</dbReference>
<evidence type="ECO:0000313" key="1">
    <source>
        <dbReference type="EMBL" id="ELR64992.1"/>
    </source>
</evidence>
<dbReference type="AlphaFoldDB" id="L8JC61"/>
<gene>
    <name evidence="1" type="ORF">C942_02085</name>
</gene>
<protein>
    <submittedName>
        <fullName evidence="1">Uncharacterized protein</fullName>
    </submittedName>
</protein>
<evidence type="ECO:0000313" key="2">
    <source>
        <dbReference type="Proteomes" id="UP000011134"/>
    </source>
</evidence>
<accession>L8JC61</accession>
<sequence>MSDDTPLYIQLYHQITSNEQSFITCISNTPSISSGGQFVFPFQYSFI</sequence>
<dbReference type="Proteomes" id="UP000011134">
    <property type="component" value="Unassembled WGS sequence"/>
</dbReference>
<dbReference type="PATRIC" id="fig|1056511.3.peg.3159"/>
<organism evidence="1 2">
    <name type="scientific">Photobacterium marinum</name>
    <dbReference type="NCBI Taxonomy" id="1056511"/>
    <lineage>
        <taxon>Bacteria</taxon>
        <taxon>Pseudomonadati</taxon>
        <taxon>Pseudomonadota</taxon>
        <taxon>Gammaproteobacteria</taxon>
        <taxon>Vibrionales</taxon>
        <taxon>Vibrionaceae</taxon>
        <taxon>Photobacterium</taxon>
    </lineage>
</organism>
<comment type="caution">
    <text evidence="1">The sequence shown here is derived from an EMBL/GenBank/DDBJ whole genome shotgun (WGS) entry which is preliminary data.</text>
</comment>
<name>L8JC61_9GAMM</name>
<keyword evidence="2" id="KW-1185">Reference proteome</keyword>